<keyword evidence="2" id="KW-0732">Signal</keyword>
<dbReference type="EMBL" id="BMKA01000002">
    <property type="protein sequence ID" value="GGA19212.1"/>
    <property type="molecule type" value="Genomic_DNA"/>
</dbReference>
<dbReference type="RefSeq" id="WP_188674132.1">
    <property type="nucleotide sequence ID" value="NZ_BMKA01000002.1"/>
</dbReference>
<proteinExistence type="predicted"/>
<evidence type="ECO:0000256" key="2">
    <source>
        <dbReference type="SAM" id="SignalP"/>
    </source>
</evidence>
<evidence type="ECO:0000313" key="5">
    <source>
        <dbReference type="Proteomes" id="UP000628017"/>
    </source>
</evidence>
<dbReference type="InterPro" id="IPR037291">
    <property type="entry name" value="DUF4139"/>
</dbReference>
<feature type="domain" description="DUF4139" evidence="3">
    <location>
        <begin position="238"/>
        <end position="551"/>
    </location>
</feature>
<dbReference type="Proteomes" id="UP000628017">
    <property type="component" value="Unassembled WGS sequence"/>
</dbReference>
<dbReference type="AlphaFoldDB" id="A0A916VQS0"/>
<evidence type="ECO:0000259" key="3">
    <source>
        <dbReference type="Pfam" id="PF13598"/>
    </source>
</evidence>
<feature type="coiled-coil region" evidence="1">
    <location>
        <begin position="101"/>
        <end position="135"/>
    </location>
</feature>
<keyword evidence="5" id="KW-1185">Reference proteome</keyword>
<gene>
    <name evidence="4" type="ORF">GCM10011498_20040</name>
</gene>
<evidence type="ECO:0000313" key="4">
    <source>
        <dbReference type="EMBL" id="GGA19212.1"/>
    </source>
</evidence>
<feature type="signal peptide" evidence="2">
    <location>
        <begin position="1"/>
        <end position="18"/>
    </location>
</feature>
<keyword evidence="1" id="KW-0175">Coiled coil</keyword>
<reference evidence="4" key="1">
    <citation type="journal article" date="2014" name="Int. J. Syst. Evol. Microbiol.">
        <title>Complete genome sequence of Corynebacterium casei LMG S-19264T (=DSM 44701T), isolated from a smear-ripened cheese.</title>
        <authorList>
            <consortium name="US DOE Joint Genome Institute (JGI-PGF)"/>
            <person name="Walter F."/>
            <person name="Albersmeier A."/>
            <person name="Kalinowski J."/>
            <person name="Ruckert C."/>
        </authorList>
    </citation>
    <scope>NUCLEOTIDE SEQUENCE</scope>
    <source>
        <strain evidence="4">CGMCC 1.15880</strain>
    </source>
</reference>
<feature type="chain" id="PRO_5037678550" description="DUF4139 domain-containing protein" evidence="2">
    <location>
        <begin position="19"/>
        <end position="559"/>
    </location>
</feature>
<organism evidence="4 5">
    <name type="scientific">Neptunicoccus cionae</name>
    <dbReference type="NCBI Taxonomy" id="2035344"/>
    <lineage>
        <taxon>Bacteria</taxon>
        <taxon>Pseudomonadati</taxon>
        <taxon>Pseudomonadota</taxon>
        <taxon>Alphaproteobacteria</taxon>
        <taxon>Rhodobacterales</taxon>
        <taxon>Paracoccaceae</taxon>
        <taxon>Neptunicoccus</taxon>
    </lineage>
</organism>
<dbReference type="Pfam" id="PF13598">
    <property type="entry name" value="DUF4139"/>
    <property type="match status" value="1"/>
</dbReference>
<dbReference type="PANTHER" id="PTHR31005">
    <property type="entry name" value="DUF4139 DOMAIN-CONTAINING PROTEIN"/>
    <property type="match status" value="1"/>
</dbReference>
<dbReference type="NCBIfam" id="TIGR02231">
    <property type="entry name" value="mucoidy inhibitor MuiA family protein"/>
    <property type="match status" value="1"/>
</dbReference>
<protein>
    <recommendedName>
        <fullName evidence="3">DUF4139 domain-containing protein</fullName>
    </recommendedName>
</protein>
<dbReference type="InterPro" id="IPR011935">
    <property type="entry name" value="CHP02231"/>
</dbReference>
<sequence length="559" mass="60350">MKPILAALFATTALPAFADTIVLKTEVTEALITGQGGIITYSAPVTLTPGTHSLIAYLPVSGYENAVPEVQFGGADGIRVISQSAANFHAPPIRRTPSAGLQVAIDARNQAQAALRAFEERYEENQASLLAAELKLTLVRSTAETGLAGQRDAIQADQLTAVADAIGETARAAQQRIAAIKTELASMEPERTVLQEDLAHAQEIVERLQPRSHEQIRQITTRIEVTAAQAVTVEYDNLQPAYWQPTYAADLTQAGAKGTLELRRSAKVSVSREGEKPFHSWDDVKITLSTANLRDSTGTVIPYPDLKRLVDEVKARKSGSVGADYETNVMRLDAPAPAPMVEAAEQPAGANFAGQTLLFDLGDGHSMDWSAATSTFNIDTLVFSADLYGMANAARDENAFLYTDLENDTGGILLAGQVDLSRDGTPIGTTYLPRLSPNQTEPIGLGPLYGIRLQRDVLGVAEGDSGFITSRSEINQSYKTTLFSALDYNMPVKLLDVVPTSEDDDLNIRLQATPAPDELNRNGKRGVLVWDLELEAGTSQDVLFGYQMKWPVGKMPVPR</sequence>
<accession>A0A916VQS0</accession>
<evidence type="ECO:0000256" key="1">
    <source>
        <dbReference type="SAM" id="Coils"/>
    </source>
</evidence>
<comment type="caution">
    <text evidence="4">The sequence shown here is derived from an EMBL/GenBank/DDBJ whole genome shotgun (WGS) entry which is preliminary data.</text>
</comment>
<reference evidence="4" key="2">
    <citation type="submission" date="2020-09" db="EMBL/GenBank/DDBJ databases">
        <authorList>
            <person name="Sun Q."/>
            <person name="Zhou Y."/>
        </authorList>
    </citation>
    <scope>NUCLEOTIDE SEQUENCE</scope>
    <source>
        <strain evidence="4">CGMCC 1.15880</strain>
    </source>
</reference>
<name>A0A916VQS0_9RHOB</name>
<dbReference type="PANTHER" id="PTHR31005:SF8">
    <property type="entry name" value="DUF4139 DOMAIN-CONTAINING PROTEIN"/>
    <property type="match status" value="1"/>
</dbReference>